<dbReference type="Proteomes" id="UP000061839">
    <property type="component" value="Chromosome"/>
</dbReference>
<dbReference type="HOGENOM" id="CLU_1522162_0_0_11"/>
<dbReference type="AlphaFoldDB" id="A0A0D4BZV0"/>
<accession>A0A0D4BZV0</accession>
<proteinExistence type="predicted"/>
<evidence type="ECO:0008006" key="3">
    <source>
        <dbReference type="Google" id="ProtNLM"/>
    </source>
</evidence>
<gene>
    <name evidence="1" type="ORF">UM93_09070</name>
</gene>
<dbReference type="KEGG" id="ari:UM93_09070"/>
<evidence type="ECO:0000313" key="1">
    <source>
        <dbReference type="EMBL" id="AJT41621.1"/>
    </source>
</evidence>
<sequence>MDLQPAIPTPQSPGTATPTIASTIAPATGKLVAVLEETTNTAATLRLPKHARWSVFDEGSSGVVCEAFDFPLGPKTFAHVRVSIVPQLGTGLDEITETARDARQTQMQTPLTIGKNRAINSIDGYVIQGATGRFQFYEWGGLNSKNVLTVLSFTVPRGANLADWAEPVLESIRWRK</sequence>
<organism evidence="1 2">
    <name type="scientific">Psychromicrobium lacuslunae</name>
    <dbReference type="NCBI Taxonomy" id="1618207"/>
    <lineage>
        <taxon>Bacteria</taxon>
        <taxon>Bacillati</taxon>
        <taxon>Actinomycetota</taxon>
        <taxon>Actinomycetes</taxon>
        <taxon>Micrococcales</taxon>
        <taxon>Micrococcaceae</taxon>
        <taxon>Psychromicrobium</taxon>
    </lineage>
</organism>
<dbReference type="PATRIC" id="fig|1618207.4.peg.1837"/>
<reference evidence="1 2" key="1">
    <citation type="journal article" date="2015" name="Genome Announc.">
        <title>Complete Genome Sequencing of Protease-Producing Novel Arthrobacter sp. Strain IHBB 11108 Using PacBio Single-Molecule Real-Time Sequencing Technology.</title>
        <authorList>
            <person name="Kiran S."/>
            <person name="Swarnkar M.K."/>
            <person name="Pal M."/>
            <person name="Thakur R."/>
            <person name="Tewari R."/>
            <person name="Singh A.K."/>
            <person name="Gulati A."/>
        </authorList>
    </citation>
    <scope>NUCLEOTIDE SEQUENCE [LARGE SCALE GENOMIC DNA]</scope>
    <source>
        <strain evidence="1 2">IHBB 11108</strain>
    </source>
</reference>
<protein>
    <recommendedName>
        <fullName evidence="3">Lipoprotein LpqN</fullName>
    </recommendedName>
</protein>
<dbReference type="EMBL" id="CP011005">
    <property type="protein sequence ID" value="AJT41621.1"/>
    <property type="molecule type" value="Genomic_DNA"/>
</dbReference>
<dbReference type="STRING" id="1618207.UM93_09070"/>
<name>A0A0D4BZV0_9MICC</name>
<keyword evidence="2" id="KW-1185">Reference proteome</keyword>
<evidence type="ECO:0000313" key="2">
    <source>
        <dbReference type="Proteomes" id="UP000061839"/>
    </source>
</evidence>